<accession>A0ABP5TYM3</accession>
<organism evidence="1 2">
    <name type="scientific">Dactylosporangium salmoneum</name>
    <dbReference type="NCBI Taxonomy" id="53361"/>
    <lineage>
        <taxon>Bacteria</taxon>
        <taxon>Bacillati</taxon>
        <taxon>Actinomycetota</taxon>
        <taxon>Actinomycetes</taxon>
        <taxon>Micromonosporales</taxon>
        <taxon>Micromonosporaceae</taxon>
        <taxon>Dactylosporangium</taxon>
    </lineage>
</organism>
<evidence type="ECO:0000313" key="1">
    <source>
        <dbReference type="EMBL" id="GAA2362284.1"/>
    </source>
</evidence>
<reference evidence="2" key="1">
    <citation type="journal article" date="2019" name="Int. J. Syst. Evol. Microbiol.">
        <title>The Global Catalogue of Microorganisms (GCM) 10K type strain sequencing project: providing services to taxonomists for standard genome sequencing and annotation.</title>
        <authorList>
            <consortium name="The Broad Institute Genomics Platform"/>
            <consortium name="The Broad Institute Genome Sequencing Center for Infectious Disease"/>
            <person name="Wu L."/>
            <person name="Ma J."/>
        </authorList>
    </citation>
    <scope>NUCLEOTIDE SEQUENCE [LARGE SCALE GENOMIC DNA]</scope>
    <source>
        <strain evidence="2">JCM 3272</strain>
    </source>
</reference>
<comment type="caution">
    <text evidence="1">The sequence shown here is derived from an EMBL/GenBank/DDBJ whole genome shotgun (WGS) entry which is preliminary data.</text>
</comment>
<evidence type="ECO:0000313" key="2">
    <source>
        <dbReference type="Proteomes" id="UP001501444"/>
    </source>
</evidence>
<sequence>MTSYHRRFLAGDHVQVWSEIGAFTAVPDGVAEDVIAVSDETMRRVAVHVRRLAEALAELGLVPAGTLYRPPTDEELADLPRLDEEIGGLPAALSACLRNVGQVMFTGDCPVLGITYEEMEPDDAPLPDPLVIPGASWLRQEWDDHRDSYGDPGPFDFMFSPDDMTKANISGLSYTIRLPSRAADPALIGLTWRTGPITLVEYLRTSIAWGGLPGWSTAPDDAPEELQRLQVTPDF</sequence>
<dbReference type="Proteomes" id="UP001501444">
    <property type="component" value="Unassembled WGS sequence"/>
</dbReference>
<name>A0ABP5TYM3_9ACTN</name>
<gene>
    <name evidence="1" type="ORF">GCM10010170_058300</name>
</gene>
<proteinExistence type="predicted"/>
<dbReference type="EMBL" id="BAAARV010000054">
    <property type="protein sequence ID" value="GAA2362284.1"/>
    <property type="molecule type" value="Genomic_DNA"/>
</dbReference>
<keyword evidence="2" id="KW-1185">Reference proteome</keyword>
<protein>
    <submittedName>
        <fullName evidence="1">Uncharacterized protein</fullName>
    </submittedName>
</protein>
<dbReference type="RefSeq" id="WP_344615741.1">
    <property type="nucleotide sequence ID" value="NZ_BAAARV010000054.1"/>
</dbReference>